<accession>A0ABU5ZM58</accession>
<feature type="region of interest" description="Disordered" evidence="1">
    <location>
        <begin position="29"/>
        <end position="51"/>
    </location>
</feature>
<sequence>MDGNKPKEEKVPRYFYFDLADEHHRKLMEEEMEEHKEDPLKPLENITRVEY</sequence>
<reference evidence="2" key="1">
    <citation type="submission" date="2023-12" db="EMBL/GenBank/DDBJ databases">
        <title>Fervidustalea candida gen. nov., sp. nov., a novel member of the family Paenibacillaceae isolated from a geothermal area.</title>
        <authorList>
            <person name="Li W.-J."/>
            <person name="Jiao J.-Y."/>
            <person name="Chen Y."/>
        </authorList>
    </citation>
    <scope>NUCLEOTIDE SEQUENCE</scope>
    <source>
        <strain evidence="2">SYSU GA230002</strain>
    </source>
</reference>
<dbReference type="Proteomes" id="UP001310386">
    <property type="component" value="Unassembled WGS sequence"/>
</dbReference>
<dbReference type="EMBL" id="JAYJLD010000041">
    <property type="protein sequence ID" value="MEB3103584.1"/>
    <property type="molecule type" value="Genomic_DNA"/>
</dbReference>
<evidence type="ECO:0000313" key="2">
    <source>
        <dbReference type="EMBL" id="MEB3103584.1"/>
    </source>
</evidence>
<evidence type="ECO:0000256" key="1">
    <source>
        <dbReference type="SAM" id="MobiDB-lite"/>
    </source>
</evidence>
<gene>
    <name evidence="2" type="ORF">VF724_18265</name>
</gene>
<evidence type="ECO:0000313" key="3">
    <source>
        <dbReference type="Proteomes" id="UP001310386"/>
    </source>
</evidence>
<dbReference type="RefSeq" id="WP_371755713.1">
    <property type="nucleotide sequence ID" value="NZ_JAYJLD010000041.1"/>
</dbReference>
<protein>
    <submittedName>
        <fullName evidence="2">Uncharacterized protein</fullName>
    </submittedName>
</protein>
<comment type="caution">
    <text evidence="2">The sequence shown here is derived from an EMBL/GenBank/DDBJ whole genome shotgun (WGS) entry which is preliminary data.</text>
</comment>
<proteinExistence type="predicted"/>
<keyword evidence="3" id="KW-1185">Reference proteome</keyword>
<name>A0ABU5ZM58_9BACL</name>
<organism evidence="2 3">
    <name type="scientific">Ferviditalea candida</name>
    <dbReference type="NCBI Taxonomy" id="3108399"/>
    <lineage>
        <taxon>Bacteria</taxon>
        <taxon>Bacillati</taxon>
        <taxon>Bacillota</taxon>
        <taxon>Bacilli</taxon>
        <taxon>Bacillales</taxon>
        <taxon>Paenibacillaceae</taxon>
        <taxon>Ferviditalea</taxon>
    </lineage>
</organism>